<evidence type="ECO:0000259" key="6">
    <source>
        <dbReference type="PROSITE" id="PS50893"/>
    </source>
</evidence>
<dbReference type="SUPFAM" id="SSF52540">
    <property type="entry name" value="P-loop containing nucleoside triphosphate hydrolases"/>
    <property type="match status" value="1"/>
</dbReference>
<name>A0A9P1NMZ1_9PROT</name>
<gene>
    <name evidence="7" type="primary">livF2</name>
    <name evidence="7" type="ORF">AZOBR_190019</name>
</gene>
<evidence type="ECO:0000313" key="8">
    <source>
        <dbReference type="Proteomes" id="UP000007319"/>
    </source>
</evidence>
<dbReference type="PANTHER" id="PTHR43820:SF4">
    <property type="entry name" value="HIGH-AFFINITY BRANCHED-CHAIN AMINO ACID TRANSPORT ATP-BINDING PROTEIN LIVF"/>
    <property type="match status" value="1"/>
</dbReference>
<dbReference type="CDD" id="cd03224">
    <property type="entry name" value="ABC_TM1139_LivF_branched"/>
    <property type="match status" value="1"/>
</dbReference>
<proteinExistence type="inferred from homology"/>
<keyword evidence="3" id="KW-0547">Nucleotide-binding</keyword>
<evidence type="ECO:0000256" key="1">
    <source>
        <dbReference type="ARBA" id="ARBA00005417"/>
    </source>
</evidence>
<keyword evidence="7" id="KW-0378">Hydrolase</keyword>
<dbReference type="PANTHER" id="PTHR43820">
    <property type="entry name" value="HIGH-AFFINITY BRANCHED-CHAIN AMINO ACID TRANSPORT ATP-BINDING PROTEIN LIVF"/>
    <property type="match status" value="1"/>
</dbReference>
<dbReference type="Proteomes" id="UP000007319">
    <property type="component" value="Chromosome"/>
</dbReference>
<keyword evidence="5" id="KW-0029">Amino-acid transport</keyword>
<feature type="domain" description="ABC transporter" evidence="6">
    <location>
        <begin position="2"/>
        <end position="234"/>
    </location>
</feature>
<dbReference type="AlphaFoldDB" id="A0A9P1NMZ1"/>
<accession>A0A9P1NMZ1</accession>
<evidence type="ECO:0000256" key="2">
    <source>
        <dbReference type="ARBA" id="ARBA00022448"/>
    </source>
</evidence>
<dbReference type="PROSITE" id="PS00211">
    <property type="entry name" value="ABC_TRANSPORTER_1"/>
    <property type="match status" value="1"/>
</dbReference>
<keyword evidence="4 7" id="KW-0067">ATP-binding</keyword>
<dbReference type="InterPro" id="IPR052156">
    <property type="entry name" value="BCAA_Transport_ATP-bd_LivF"/>
</dbReference>
<dbReference type="SMART" id="SM00382">
    <property type="entry name" value="AAA"/>
    <property type="match status" value="1"/>
</dbReference>
<dbReference type="Gene3D" id="3.40.50.300">
    <property type="entry name" value="P-loop containing nucleotide triphosphate hydrolases"/>
    <property type="match status" value="1"/>
</dbReference>
<dbReference type="GO" id="GO:0015658">
    <property type="term" value="F:branched-chain amino acid transmembrane transporter activity"/>
    <property type="evidence" value="ECO:0007669"/>
    <property type="project" value="TreeGrafter"/>
</dbReference>
<comment type="similarity">
    <text evidence="1">Belongs to the ABC transporter superfamily.</text>
</comment>
<dbReference type="InterPro" id="IPR027417">
    <property type="entry name" value="P-loop_NTPase"/>
</dbReference>
<dbReference type="GO" id="GO:0016887">
    <property type="term" value="F:ATP hydrolysis activity"/>
    <property type="evidence" value="ECO:0007669"/>
    <property type="project" value="InterPro"/>
</dbReference>
<dbReference type="GO" id="GO:0005524">
    <property type="term" value="F:ATP binding"/>
    <property type="evidence" value="ECO:0007669"/>
    <property type="project" value="UniProtKB-KW"/>
</dbReference>
<organism evidence="7 8">
    <name type="scientific">Azospirillum baldaniorum</name>
    <dbReference type="NCBI Taxonomy" id="1064539"/>
    <lineage>
        <taxon>Bacteria</taxon>
        <taxon>Pseudomonadati</taxon>
        <taxon>Pseudomonadota</taxon>
        <taxon>Alphaproteobacteria</taxon>
        <taxon>Rhodospirillales</taxon>
        <taxon>Azospirillaceae</taxon>
        <taxon>Azospirillum</taxon>
    </lineage>
</organism>
<evidence type="ECO:0000256" key="4">
    <source>
        <dbReference type="ARBA" id="ARBA00022840"/>
    </source>
</evidence>
<dbReference type="KEGG" id="abs:AZOBR_190019"/>
<reference evidence="7 8" key="1">
    <citation type="journal article" date="2011" name="PLoS Genet.">
        <title>Azospirillum genomes reveal transition of bacteria from aquatic to terrestrial environments.</title>
        <authorList>
            <person name="Wisniewski-Dye F."/>
            <person name="Borziak K."/>
            <person name="Khalsa-Moyers G."/>
            <person name="Alexandre G."/>
            <person name="Sukharnikov L.O."/>
            <person name="Wuichet K."/>
            <person name="Hurst G.B."/>
            <person name="McDonald W.H."/>
            <person name="Robertson J.S."/>
            <person name="Barbe V."/>
            <person name="Calteau A."/>
            <person name="Rouy Z."/>
            <person name="Mangenot S."/>
            <person name="Prigent-Combaret C."/>
            <person name="Normand P."/>
            <person name="Boyer M."/>
            <person name="Siguier P."/>
            <person name="Dessaux Y."/>
            <person name="Elmerich C."/>
            <person name="Condemine G."/>
            <person name="Krishnen G."/>
            <person name="Kennedy I."/>
            <person name="Paterson A.H."/>
            <person name="Gonzalez V."/>
            <person name="Mavingui P."/>
            <person name="Zhulin I.B."/>
        </authorList>
    </citation>
    <scope>NUCLEOTIDE SEQUENCE [LARGE SCALE GENOMIC DNA]</scope>
    <source>
        <strain evidence="7 8">Sp245</strain>
    </source>
</reference>
<dbReference type="InterPro" id="IPR017871">
    <property type="entry name" value="ABC_transporter-like_CS"/>
</dbReference>
<dbReference type="InterPro" id="IPR003593">
    <property type="entry name" value="AAA+_ATPase"/>
</dbReference>
<evidence type="ECO:0000256" key="3">
    <source>
        <dbReference type="ARBA" id="ARBA00022741"/>
    </source>
</evidence>
<evidence type="ECO:0000313" key="7">
    <source>
        <dbReference type="EMBL" id="CCC99274.1"/>
    </source>
</evidence>
<dbReference type="EMBL" id="HE577327">
    <property type="protein sequence ID" value="CCC99274.1"/>
    <property type="molecule type" value="Genomic_DNA"/>
</dbReference>
<protein>
    <submittedName>
        <fullName evidence="7">High-affinity branched-chain amino acid transport protein (ABC superfamily, ATP-binding)</fullName>
        <ecNumber evidence="7">3.6.3.-</ecNumber>
    </submittedName>
</protein>
<keyword evidence="2" id="KW-0813">Transport</keyword>
<dbReference type="RefSeq" id="WP_014241449.1">
    <property type="nucleotide sequence ID" value="NC_016617.1"/>
</dbReference>
<dbReference type="GO" id="GO:0015807">
    <property type="term" value="P:L-amino acid transport"/>
    <property type="evidence" value="ECO:0007669"/>
    <property type="project" value="TreeGrafter"/>
</dbReference>
<dbReference type="Pfam" id="PF00005">
    <property type="entry name" value="ABC_tran"/>
    <property type="match status" value="1"/>
</dbReference>
<keyword evidence="8" id="KW-1185">Reference proteome</keyword>
<evidence type="ECO:0000256" key="5">
    <source>
        <dbReference type="ARBA" id="ARBA00022970"/>
    </source>
</evidence>
<dbReference type="InterPro" id="IPR003439">
    <property type="entry name" value="ABC_transporter-like_ATP-bd"/>
</dbReference>
<sequence length="237" mass="25478">MLTVRNLSVWYGLSEVLRDVSFSVPRGEVVALLGGNGAGKTTLLKALSGLVKPRGGAVEFDERPIAGLHPHDIVTKGVIQVPQGRFVWPSMTVADNLALGAATRHDKAGIAADLERVYDFFPRLRERRIVPAGTLSGGEQQMVAIGRALMARPRILLMDEPSHGLSPRLVQEMIEVIRRLNEEGMTIFLIEQNIGVPAAVAGTTYVLANGAIAFQTHGSKVADDPEVLSSYLGGGRH</sequence>
<dbReference type="PROSITE" id="PS50893">
    <property type="entry name" value="ABC_TRANSPORTER_2"/>
    <property type="match status" value="1"/>
</dbReference>
<dbReference type="EC" id="3.6.3.-" evidence="7"/>